<comment type="caution">
    <text evidence="2">The sequence shown here is derived from an EMBL/GenBank/DDBJ whole genome shotgun (WGS) entry which is preliminary data.</text>
</comment>
<gene>
    <name evidence="2" type="ORF">DC3_26850</name>
</gene>
<dbReference type="RefSeq" id="WP_146884998.1">
    <property type="nucleotide sequence ID" value="NZ_BJXB01000011.1"/>
</dbReference>
<name>A0A511N2G5_DEIC1</name>
<dbReference type="SUPFAM" id="SSF103025">
    <property type="entry name" value="Folate-binding domain"/>
    <property type="match status" value="1"/>
</dbReference>
<evidence type="ECO:0000256" key="1">
    <source>
        <dbReference type="ARBA" id="ARBA00022946"/>
    </source>
</evidence>
<proteinExistence type="predicted"/>
<dbReference type="GO" id="GO:0016226">
    <property type="term" value="P:iron-sulfur cluster assembly"/>
    <property type="evidence" value="ECO:0007669"/>
    <property type="project" value="TreeGrafter"/>
</dbReference>
<dbReference type="EMBL" id="BJXB01000011">
    <property type="protein sequence ID" value="GEM47050.1"/>
    <property type="molecule type" value="Genomic_DNA"/>
</dbReference>
<evidence type="ECO:0000313" key="3">
    <source>
        <dbReference type="Proteomes" id="UP000321306"/>
    </source>
</evidence>
<dbReference type="InterPro" id="IPR027266">
    <property type="entry name" value="TrmE/GcvT-like"/>
</dbReference>
<reference evidence="2 3" key="1">
    <citation type="submission" date="2019-07" db="EMBL/GenBank/DDBJ databases">
        <title>Whole genome shotgun sequence of Deinococcus cellulosilyticus NBRC 106333.</title>
        <authorList>
            <person name="Hosoyama A."/>
            <person name="Uohara A."/>
            <person name="Ohji S."/>
            <person name="Ichikawa N."/>
        </authorList>
    </citation>
    <scope>NUCLEOTIDE SEQUENCE [LARGE SCALE GENOMIC DNA]</scope>
    <source>
        <strain evidence="2 3">NBRC 106333</strain>
    </source>
</reference>
<dbReference type="NCBIfam" id="TIGR03317">
    <property type="entry name" value="ygfZ_signature"/>
    <property type="match status" value="1"/>
</dbReference>
<evidence type="ECO:0000313" key="2">
    <source>
        <dbReference type="EMBL" id="GEM47050.1"/>
    </source>
</evidence>
<protein>
    <submittedName>
        <fullName evidence="2">Folate-binding protein YgfZ</fullName>
    </submittedName>
</protein>
<dbReference type="InterPro" id="IPR017703">
    <property type="entry name" value="YgfZ/GCV_T_CS"/>
</dbReference>
<dbReference type="Proteomes" id="UP000321306">
    <property type="component" value="Unassembled WGS sequence"/>
</dbReference>
<keyword evidence="1" id="KW-0809">Transit peptide</keyword>
<organism evidence="2 3">
    <name type="scientific">Deinococcus cellulosilyticus (strain DSM 18568 / NBRC 106333 / KACC 11606 / 5516J-15)</name>
    <dbReference type="NCBI Taxonomy" id="1223518"/>
    <lineage>
        <taxon>Bacteria</taxon>
        <taxon>Thermotogati</taxon>
        <taxon>Deinococcota</taxon>
        <taxon>Deinococci</taxon>
        <taxon>Deinococcales</taxon>
        <taxon>Deinococcaceae</taxon>
        <taxon>Deinococcus</taxon>
    </lineage>
</organism>
<sequence>MVRYTRIPSSSLRVTGADRLDFLTGQMTGHLKNAPTPGRVPSLFLNVKGQIEHVAQVYRRDSDLYVHLPENEAAILAARFRKYIIFDQVDIEDTTETLATFHMWGDDPEGELPGWNREGPDTQHIQWEEDFTVLVSRIRRSEQVGLDIHLLRSKVLDFHDFIKLEEAAWEELQMERILAGIPDAYIDGFTGYLPQECGMEFAVSYQKGCYIGQEIMARIEARGNARNHLVRLRGEDIPSFADITLDGKVVGTTGISLGDTCLAVLRKEIEFGTPVQIEEASAQPEALPVLSLV</sequence>
<dbReference type="AlphaFoldDB" id="A0A511N2G5"/>
<dbReference type="OrthoDB" id="9796287at2"/>
<accession>A0A511N2G5</accession>
<dbReference type="InterPro" id="IPR045179">
    <property type="entry name" value="YgfZ/GcvT"/>
</dbReference>
<dbReference type="Gene3D" id="3.30.1360.120">
    <property type="entry name" value="Probable tRNA modification gtpase trme, domain 1"/>
    <property type="match status" value="1"/>
</dbReference>
<keyword evidence="3" id="KW-1185">Reference proteome</keyword>
<dbReference type="PANTHER" id="PTHR22602:SF0">
    <property type="entry name" value="TRANSFERASE CAF17, MITOCHONDRIAL-RELATED"/>
    <property type="match status" value="1"/>
</dbReference>
<dbReference type="PANTHER" id="PTHR22602">
    <property type="entry name" value="TRANSFERASE CAF17, MITOCHONDRIAL-RELATED"/>
    <property type="match status" value="1"/>
</dbReference>